<evidence type="ECO:0000313" key="3">
    <source>
        <dbReference type="Proteomes" id="UP000807504"/>
    </source>
</evidence>
<dbReference type="SUPFAM" id="SSF54695">
    <property type="entry name" value="POZ domain"/>
    <property type="match status" value="1"/>
</dbReference>
<evidence type="ECO:0000313" key="2">
    <source>
        <dbReference type="EMBL" id="KAF8765255.1"/>
    </source>
</evidence>
<dbReference type="Proteomes" id="UP000807504">
    <property type="component" value="Unassembled WGS sequence"/>
</dbReference>
<sequence length="546" mass="61447">MGLSSLTPWCTGGLPRFITNPPAFAVNGFAGGRNKVWRVTASQHAGIACHAAKTESGVVEHNPILSPRQIRSSIRTFDKGCVCTLAVSQDIEDDLSITYPRPASTPFHQNPIITPAHQLKKKKFSDITFIVGAPSAAKKYTGHRVVLAMTSPVFEAMFQGDMANKSRVVRVTDIHPSGFENLLRYAYSDGLRLQSIEDAMMTAFAAKKYALPHLLEQCFSYLEANVNAKNVCQIYEFAQSVDAPLLIFLCLNIMDRQTFHVLTSPSFPMVLPSTAELIASRSYLNLYSEFTVYTSLVQWGEDECKRRKIPDDPENVRQVLEAHLPYIRFLAMSPEEFAKGPAKGGLLTLDECFSIFMNLAIPDCVPVPPGISPEYNKRSAPPEYFICTRYRGLSYSPPGRPLRVFGIRFSTVEKNIFLVGAAFPVRLDNNYYAVRQPKYTGVVRIARRLVDGKIERQESEVSFQLSKGKDTAFTLRKPYYCRRGEKYEVELQAHALISDDVIVPLLRNKKREDVVEGVTFQFIPFTRVKLSSILDITEFSELHFYC</sequence>
<keyword evidence="3" id="KW-1185">Reference proteome</keyword>
<dbReference type="InterPro" id="IPR000210">
    <property type="entry name" value="BTB/POZ_dom"/>
</dbReference>
<reference evidence="2" key="1">
    <citation type="journal article" date="2020" name="bioRxiv">
        <title>Chromosome-level reference genome of the European wasp spider Argiope bruennichi: a resource for studies on range expansion and evolutionary adaptation.</title>
        <authorList>
            <person name="Sheffer M.M."/>
            <person name="Hoppe A."/>
            <person name="Krehenwinkel H."/>
            <person name="Uhl G."/>
            <person name="Kuss A.W."/>
            <person name="Jensen L."/>
            <person name="Jensen C."/>
            <person name="Gillespie R.G."/>
            <person name="Hoff K.J."/>
            <person name="Prost S."/>
        </authorList>
    </citation>
    <scope>NUCLEOTIDE SEQUENCE</scope>
</reference>
<feature type="domain" description="BTB" evidence="1">
    <location>
        <begin position="125"/>
        <end position="195"/>
    </location>
</feature>
<proteinExistence type="predicted"/>
<dbReference type="SMART" id="SM00875">
    <property type="entry name" value="BACK"/>
    <property type="match status" value="1"/>
</dbReference>
<dbReference type="PANTHER" id="PTHR45774:SF4">
    <property type="entry name" value="AXUNDEAD, ISOFORM F"/>
    <property type="match status" value="1"/>
</dbReference>
<dbReference type="SMART" id="SM00225">
    <property type="entry name" value="BTB"/>
    <property type="match status" value="1"/>
</dbReference>
<dbReference type="EMBL" id="JABXBU010002231">
    <property type="protein sequence ID" value="KAF8765255.1"/>
    <property type="molecule type" value="Genomic_DNA"/>
</dbReference>
<dbReference type="AlphaFoldDB" id="A0A8T0E4Z8"/>
<name>A0A8T0E4Z8_ARGBR</name>
<dbReference type="InterPro" id="IPR011333">
    <property type="entry name" value="SKP1/BTB/POZ_sf"/>
</dbReference>
<dbReference type="Pfam" id="PF07707">
    <property type="entry name" value="BACK"/>
    <property type="match status" value="1"/>
</dbReference>
<dbReference type="GO" id="GO:0005829">
    <property type="term" value="C:cytosol"/>
    <property type="evidence" value="ECO:0007669"/>
    <property type="project" value="TreeGrafter"/>
</dbReference>
<dbReference type="Pfam" id="PF00651">
    <property type="entry name" value="BTB"/>
    <property type="match status" value="1"/>
</dbReference>
<protein>
    <submittedName>
        <fullName evidence="2">BTB/POZ domain-containing protein 6</fullName>
    </submittedName>
</protein>
<dbReference type="PROSITE" id="PS50097">
    <property type="entry name" value="BTB"/>
    <property type="match status" value="1"/>
</dbReference>
<dbReference type="GO" id="GO:0022008">
    <property type="term" value="P:neurogenesis"/>
    <property type="evidence" value="ECO:0007669"/>
    <property type="project" value="TreeGrafter"/>
</dbReference>
<evidence type="ECO:0000259" key="1">
    <source>
        <dbReference type="PROSITE" id="PS50097"/>
    </source>
</evidence>
<reference evidence="2" key="2">
    <citation type="submission" date="2020-06" db="EMBL/GenBank/DDBJ databases">
        <authorList>
            <person name="Sheffer M."/>
        </authorList>
    </citation>
    <scope>NUCLEOTIDE SEQUENCE</scope>
</reference>
<gene>
    <name evidence="2" type="ORF">HNY73_023236</name>
</gene>
<organism evidence="2 3">
    <name type="scientific">Argiope bruennichi</name>
    <name type="common">Wasp spider</name>
    <name type="synonym">Aranea bruennichi</name>
    <dbReference type="NCBI Taxonomy" id="94029"/>
    <lineage>
        <taxon>Eukaryota</taxon>
        <taxon>Metazoa</taxon>
        <taxon>Ecdysozoa</taxon>
        <taxon>Arthropoda</taxon>
        <taxon>Chelicerata</taxon>
        <taxon>Arachnida</taxon>
        <taxon>Araneae</taxon>
        <taxon>Araneomorphae</taxon>
        <taxon>Entelegynae</taxon>
        <taxon>Araneoidea</taxon>
        <taxon>Araneidae</taxon>
        <taxon>Argiope</taxon>
    </lineage>
</organism>
<accession>A0A8T0E4Z8</accession>
<dbReference type="Gene3D" id="3.30.710.10">
    <property type="entry name" value="Potassium Channel Kv1.1, Chain A"/>
    <property type="match status" value="1"/>
</dbReference>
<dbReference type="InterPro" id="IPR011705">
    <property type="entry name" value="BACK"/>
</dbReference>
<dbReference type="PANTHER" id="PTHR45774">
    <property type="entry name" value="BTB/POZ DOMAIN-CONTAINING"/>
    <property type="match status" value="1"/>
</dbReference>
<dbReference type="Gene3D" id="1.25.40.420">
    <property type="match status" value="1"/>
</dbReference>
<comment type="caution">
    <text evidence="2">The sequence shown here is derived from an EMBL/GenBank/DDBJ whole genome shotgun (WGS) entry which is preliminary data.</text>
</comment>